<sequence length="245" mass="28201">MKKDSSSLYDSLYGFYEKFFPSVRDRTKEMEASKRFKYRRPACLNGCVDGFKPNWFVSNMLLCPANWEYAISDLLVPHLYSMGIDNPNKVTMMNCLTWRPISLFCLIYGGQAGLGKSLHYCLALLLPLQQTTDCADGQMARRYGLGSEFGAWFDHITDNVYGLIFSLTMLSKVYVANESIWPFLLLSVVLGSIGGLGNFWIQAEEAGLKYDQMTFMNKVGMHQMLFLSYIYPFWIILFIEMDWLK</sequence>
<dbReference type="InterPro" id="IPR048254">
    <property type="entry name" value="CDP_ALCOHOL_P_TRANSF_CS"/>
</dbReference>
<evidence type="ECO:0000256" key="1">
    <source>
        <dbReference type="ARBA" id="ARBA00022679"/>
    </source>
</evidence>
<dbReference type="PROSITE" id="PS00379">
    <property type="entry name" value="CDP_ALCOHOL_P_TRANSF"/>
    <property type="match status" value="1"/>
</dbReference>
<dbReference type="Pfam" id="PF01066">
    <property type="entry name" value="CDP-OH_P_transf"/>
    <property type="match status" value="1"/>
</dbReference>
<proteinExistence type="inferred from homology"/>
<gene>
    <name evidence="4" type="ORF">CYCCA115_LOCUS15824</name>
</gene>
<keyword evidence="3" id="KW-1133">Transmembrane helix</keyword>
<protein>
    <recommendedName>
        <fullName evidence="6">CDP-alcohol phosphatidyltransferase</fullName>
    </recommendedName>
</protein>
<dbReference type="EMBL" id="CAKOGP040001892">
    <property type="protein sequence ID" value="CAJ1955591.1"/>
    <property type="molecule type" value="Genomic_DNA"/>
</dbReference>
<dbReference type="InterPro" id="IPR000462">
    <property type="entry name" value="CDP-OH_P_trans"/>
</dbReference>
<comment type="similarity">
    <text evidence="2">Belongs to the CDP-alcohol phosphatidyltransferase class-I family.</text>
</comment>
<accession>A0AAD2FZM3</accession>
<dbReference type="GO" id="GO:0016020">
    <property type="term" value="C:membrane"/>
    <property type="evidence" value="ECO:0007669"/>
    <property type="project" value="InterPro"/>
</dbReference>
<keyword evidence="1 2" id="KW-0808">Transferase</keyword>
<feature type="transmembrane region" description="Helical" evidence="3">
    <location>
        <begin position="180"/>
        <end position="201"/>
    </location>
</feature>
<dbReference type="AlphaFoldDB" id="A0AAD2FZM3"/>
<evidence type="ECO:0000313" key="5">
    <source>
        <dbReference type="Proteomes" id="UP001295423"/>
    </source>
</evidence>
<dbReference type="Proteomes" id="UP001295423">
    <property type="component" value="Unassembled WGS sequence"/>
</dbReference>
<keyword evidence="3" id="KW-0472">Membrane</keyword>
<evidence type="ECO:0000256" key="2">
    <source>
        <dbReference type="RuleBase" id="RU003750"/>
    </source>
</evidence>
<evidence type="ECO:0000313" key="4">
    <source>
        <dbReference type="EMBL" id="CAJ1955591.1"/>
    </source>
</evidence>
<name>A0AAD2FZM3_9STRA</name>
<evidence type="ECO:0000256" key="3">
    <source>
        <dbReference type="SAM" id="Phobius"/>
    </source>
</evidence>
<organism evidence="4 5">
    <name type="scientific">Cylindrotheca closterium</name>
    <dbReference type="NCBI Taxonomy" id="2856"/>
    <lineage>
        <taxon>Eukaryota</taxon>
        <taxon>Sar</taxon>
        <taxon>Stramenopiles</taxon>
        <taxon>Ochrophyta</taxon>
        <taxon>Bacillariophyta</taxon>
        <taxon>Bacillariophyceae</taxon>
        <taxon>Bacillariophycidae</taxon>
        <taxon>Bacillariales</taxon>
        <taxon>Bacillariaceae</taxon>
        <taxon>Cylindrotheca</taxon>
    </lineage>
</organism>
<evidence type="ECO:0008006" key="6">
    <source>
        <dbReference type="Google" id="ProtNLM"/>
    </source>
</evidence>
<reference evidence="4" key="1">
    <citation type="submission" date="2023-08" db="EMBL/GenBank/DDBJ databases">
        <authorList>
            <person name="Audoor S."/>
            <person name="Bilcke G."/>
        </authorList>
    </citation>
    <scope>NUCLEOTIDE SEQUENCE</scope>
</reference>
<keyword evidence="5" id="KW-1185">Reference proteome</keyword>
<dbReference type="Gene3D" id="1.20.120.1760">
    <property type="match status" value="1"/>
</dbReference>
<comment type="caution">
    <text evidence="4">The sequence shown here is derived from an EMBL/GenBank/DDBJ whole genome shotgun (WGS) entry which is preliminary data.</text>
</comment>
<dbReference type="InterPro" id="IPR043130">
    <property type="entry name" value="CDP-OH_PTrfase_TM_dom"/>
</dbReference>
<dbReference type="GO" id="GO:0016780">
    <property type="term" value="F:phosphotransferase activity, for other substituted phosphate groups"/>
    <property type="evidence" value="ECO:0007669"/>
    <property type="project" value="InterPro"/>
</dbReference>
<dbReference type="GO" id="GO:0008654">
    <property type="term" value="P:phospholipid biosynthetic process"/>
    <property type="evidence" value="ECO:0007669"/>
    <property type="project" value="InterPro"/>
</dbReference>
<feature type="transmembrane region" description="Helical" evidence="3">
    <location>
        <begin position="221"/>
        <end position="239"/>
    </location>
</feature>
<keyword evidence="3" id="KW-0812">Transmembrane</keyword>